<evidence type="ECO:0000256" key="3">
    <source>
        <dbReference type="ARBA" id="ARBA00023163"/>
    </source>
</evidence>
<dbReference type="CDD" id="cd00090">
    <property type="entry name" value="HTH_ARSR"/>
    <property type="match status" value="1"/>
</dbReference>
<dbReference type="Proteomes" id="UP000192840">
    <property type="component" value="Unassembled WGS sequence"/>
</dbReference>
<dbReference type="InterPro" id="IPR001845">
    <property type="entry name" value="HTH_ArsR_DNA-bd_dom"/>
</dbReference>
<accession>A0A1W2CXE7</accession>
<dbReference type="PANTHER" id="PTHR43132">
    <property type="entry name" value="ARSENICAL RESISTANCE OPERON REPRESSOR ARSR-RELATED"/>
    <property type="match status" value="1"/>
</dbReference>
<evidence type="ECO:0000259" key="4">
    <source>
        <dbReference type="SMART" id="SM00418"/>
    </source>
</evidence>
<proteinExistence type="predicted"/>
<dbReference type="SUPFAM" id="SSF46785">
    <property type="entry name" value="Winged helix' DNA-binding domain"/>
    <property type="match status" value="1"/>
</dbReference>
<keyword evidence="2" id="KW-0238">DNA-binding</keyword>
<dbReference type="SMART" id="SM00418">
    <property type="entry name" value="HTH_ARSR"/>
    <property type="match status" value="1"/>
</dbReference>
<keyword evidence="1" id="KW-0805">Transcription regulation</keyword>
<dbReference type="PANTHER" id="PTHR43132:SF6">
    <property type="entry name" value="HTH-TYPE TRANSCRIPTIONAL REPRESSOR CZRA"/>
    <property type="match status" value="1"/>
</dbReference>
<keyword evidence="3" id="KW-0804">Transcription</keyword>
<dbReference type="Pfam" id="PF12840">
    <property type="entry name" value="HTH_20"/>
    <property type="match status" value="1"/>
</dbReference>
<dbReference type="InterPro" id="IPR036388">
    <property type="entry name" value="WH-like_DNA-bd_sf"/>
</dbReference>
<organism evidence="5 6">
    <name type="scientific">Lentzea albidocapillata</name>
    <dbReference type="NCBI Taxonomy" id="40571"/>
    <lineage>
        <taxon>Bacteria</taxon>
        <taxon>Bacillati</taxon>
        <taxon>Actinomycetota</taxon>
        <taxon>Actinomycetes</taxon>
        <taxon>Pseudonocardiales</taxon>
        <taxon>Pseudonocardiaceae</taxon>
        <taxon>Lentzea</taxon>
    </lineage>
</organism>
<feature type="domain" description="HTH arsR-type" evidence="4">
    <location>
        <begin position="261"/>
        <end position="327"/>
    </location>
</feature>
<dbReference type="STRING" id="40571.SAMN05660733_02488"/>
<dbReference type="GO" id="GO:0003700">
    <property type="term" value="F:DNA-binding transcription factor activity"/>
    <property type="evidence" value="ECO:0007669"/>
    <property type="project" value="InterPro"/>
</dbReference>
<evidence type="ECO:0000313" key="5">
    <source>
        <dbReference type="EMBL" id="SMC89935.1"/>
    </source>
</evidence>
<dbReference type="RefSeq" id="WP_030478842.1">
    <property type="nucleotide sequence ID" value="NZ_FWYC01000006.1"/>
</dbReference>
<sequence>MLTLRVDADTVARTRLAPSPASESVAWLKLTAASGRHPVFGDPGPLARASLAHPDVALLADLLPQNGDTYTPDLLTPQPGTDAQRRDVLDEQIAQIEAAAQDDLETQLFTYTRTHWSRPLRPATRRIAESGRMQRRLANGLARFWRDALSDGWPELRSIIDQDIAQRATAIVTHGVGRALGALHPDIDWTGDAVTLATSWDGDIDVTGRDLVFAPSVLGRPDVVVQVDTPGKFVLYYPAQRIGAGRDRRSGSIEQVVGNVRAALLADLETARSTAELATRIGYTPGTVSYHLSALHRARLVTKVRAGRYVMYQRTARAAGLLEEARG</sequence>
<protein>
    <submittedName>
        <fullName evidence="5">Helix-turn-helix domain-containing protein</fullName>
    </submittedName>
</protein>
<keyword evidence="6" id="KW-1185">Reference proteome</keyword>
<dbReference type="InterPro" id="IPR011991">
    <property type="entry name" value="ArsR-like_HTH"/>
</dbReference>
<dbReference type="OrthoDB" id="3460651at2"/>
<name>A0A1W2CXE7_9PSEU</name>
<evidence type="ECO:0000256" key="1">
    <source>
        <dbReference type="ARBA" id="ARBA00023015"/>
    </source>
</evidence>
<dbReference type="eggNOG" id="COG0640">
    <property type="taxonomic scope" value="Bacteria"/>
</dbReference>
<gene>
    <name evidence="5" type="ORF">SAMN05660733_02488</name>
</gene>
<dbReference type="Gene3D" id="1.10.10.10">
    <property type="entry name" value="Winged helix-like DNA-binding domain superfamily/Winged helix DNA-binding domain"/>
    <property type="match status" value="1"/>
</dbReference>
<dbReference type="GO" id="GO:0003677">
    <property type="term" value="F:DNA binding"/>
    <property type="evidence" value="ECO:0007669"/>
    <property type="project" value="UniProtKB-KW"/>
</dbReference>
<reference evidence="6" key="1">
    <citation type="submission" date="2017-04" db="EMBL/GenBank/DDBJ databases">
        <authorList>
            <person name="Varghese N."/>
            <person name="Submissions S."/>
        </authorList>
    </citation>
    <scope>NUCLEOTIDE SEQUENCE [LARGE SCALE GENOMIC DNA]</scope>
    <source>
        <strain evidence="6">DSM 44073</strain>
    </source>
</reference>
<evidence type="ECO:0000256" key="2">
    <source>
        <dbReference type="ARBA" id="ARBA00023125"/>
    </source>
</evidence>
<dbReference type="InterPro" id="IPR036390">
    <property type="entry name" value="WH_DNA-bd_sf"/>
</dbReference>
<dbReference type="InterPro" id="IPR051011">
    <property type="entry name" value="Metal_resp_trans_reg"/>
</dbReference>
<dbReference type="EMBL" id="FWYC01000006">
    <property type="protein sequence ID" value="SMC89935.1"/>
    <property type="molecule type" value="Genomic_DNA"/>
</dbReference>
<dbReference type="AlphaFoldDB" id="A0A1W2CXE7"/>
<evidence type="ECO:0000313" key="6">
    <source>
        <dbReference type="Proteomes" id="UP000192840"/>
    </source>
</evidence>